<keyword evidence="6 10" id="KW-0406">Ion transport</keyword>
<dbReference type="FunFam" id="1.10.287.80:FF:000001">
    <property type="entry name" value="ATP synthase gamma chain"/>
    <property type="match status" value="1"/>
</dbReference>
<dbReference type="NCBIfam" id="TIGR01146">
    <property type="entry name" value="ATPsyn_F1gamma"/>
    <property type="match status" value="1"/>
</dbReference>
<evidence type="ECO:0000256" key="10">
    <source>
        <dbReference type="HAMAP-Rule" id="MF_00815"/>
    </source>
</evidence>
<reference evidence="11" key="1">
    <citation type="submission" date="2020-06" db="EMBL/GenBank/DDBJ databases">
        <title>Characterization of fructooligosaccharide metabolism and fructooligosaccharide-degrading enzymes in human commensal butyrate producers.</title>
        <authorList>
            <person name="Tanno H."/>
            <person name="Fujii T."/>
            <person name="Hirano K."/>
            <person name="Maeno S."/>
            <person name="Tonozuka T."/>
            <person name="Sakamoto M."/>
            <person name="Ohkuma M."/>
            <person name="Tochio T."/>
            <person name="Endo A."/>
        </authorList>
    </citation>
    <scope>NUCLEOTIDE SEQUENCE</scope>
    <source>
        <strain evidence="11">JCM 17466</strain>
    </source>
</reference>
<dbReference type="InterPro" id="IPR000131">
    <property type="entry name" value="ATP_synth_F1_gsu"/>
</dbReference>
<dbReference type="PANTHER" id="PTHR11693:SF22">
    <property type="entry name" value="ATP SYNTHASE SUBUNIT GAMMA, MITOCHONDRIAL"/>
    <property type="match status" value="1"/>
</dbReference>
<dbReference type="Proteomes" id="UP000613208">
    <property type="component" value="Unassembled WGS sequence"/>
</dbReference>
<name>A0A916QCJ9_9FIRM</name>
<evidence type="ECO:0000256" key="6">
    <source>
        <dbReference type="ARBA" id="ARBA00023065"/>
    </source>
</evidence>
<evidence type="ECO:0000256" key="2">
    <source>
        <dbReference type="ARBA" id="ARBA00004170"/>
    </source>
</evidence>
<dbReference type="GO" id="GO:0005524">
    <property type="term" value="F:ATP binding"/>
    <property type="evidence" value="ECO:0007669"/>
    <property type="project" value="UniProtKB-UniRule"/>
</dbReference>
<evidence type="ECO:0000256" key="9">
    <source>
        <dbReference type="ARBA" id="ARBA00023310"/>
    </source>
</evidence>
<gene>
    <name evidence="11" type="primary">atpG_1</name>
    <name evidence="10" type="synonym">atpG</name>
    <name evidence="11" type="ORF">ANBU17_31120</name>
</gene>
<evidence type="ECO:0000256" key="8">
    <source>
        <dbReference type="ARBA" id="ARBA00023196"/>
    </source>
</evidence>
<dbReference type="PANTHER" id="PTHR11693">
    <property type="entry name" value="ATP SYNTHASE GAMMA CHAIN"/>
    <property type="match status" value="1"/>
</dbReference>
<comment type="function">
    <text evidence="1 10">Produces ATP from ADP in the presence of a proton gradient across the membrane. The gamma chain is believed to be important in regulating ATPase activity and the flow of protons through the CF(0) complex.</text>
</comment>
<dbReference type="GO" id="GO:0045259">
    <property type="term" value="C:proton-transporting ATP synthase complex"/>
    <property type="evidence" value="ECO:0007669"/>
    <property type="project" value="UniProtKB-KW"/>
</dbReference>
<sequence>MASMIDIKRRKNSIENTEQITKAMKLVSTVKFQRARQRAEESKPYFQKMYQTMESILGTTEGIDHPYLKRNEVSKKGIITISSNRGLAGGYNNNIARLIRDTGWSRDQTLIYGIGHKAMEILAHQGYQIVSDDSDMINEPEYEDARKLGDRVLRDYENGRIGEIYLAYTEFKSTVVHQPRLIRLLPIEPGHKKEEGAGGKLLMNFEPQPEELLSMLIPKYVCSMIYGALAASAASENGARMQAMDSASSNAEEMISELELAYNRARQGAITQELTEIISGAEALK</sequence>
<evidence type="ECO:0000256" key="4">
    <source>
        <dbReference type="ARBA" id="ARBA00022448"/>
    </source>
</evidence>
<dbReference type="GO" id="GO:0005886">
    <property type="term" value="C:plasma membrane"/>
    <property type="evidence" value="ECO:0007669"/>
    <property type="project" value="UniProtKB-SubCell"/>
</dbReference>
<proteinExistence type="inferred from homology"/>
<evidence type="ECO:0000256" key="7">
    <source>
        <dbReference type="ARBA" id="ARBA00023136"/>
    </source>
</evidence>
<accession>A0A916QCJ9</accession>
<evidence type="ECO:0000256" key="5">
    <source>
        <dbReference type="ARBA" id="ARBA00022781"/>
    </source>
</evidence>
<dbReference type="RefSeq" id="WP_201312408.1">
    <property type="nucleotide sequence ID" value="NZ_BLYI01000075.1"/>
</dbReference>
<comment type="subcellular location">
    <subcellularLocation>
        <location evidence="10">Cell membrane</location>
        <topology evidence="10">Peripheral membrane protein</topology>
    </subcellularLocation>
    <subcellularLocation>
        <location evidence="2">Membrane</location>
        <topology evidence="2">Peripheral membrane protein</topology>
    </subcellularLocation>
</comment>
<keyword evidence="8 10" id="KW-0139">CF(1)</keyword>
<dbReference type="PRINTS" id="PR00126">
    <property type="entry name" value="ATPASEGAMMA"/>
</dbReference>
<dbReference type="GO" id="GO:0046933">
    <property type="term" value="F:proton-transporting ATP synthase activity, rotational mechanism"/>
    <property type="evidence" value="ECO:0007669"/>
    <property type="project" value="UniProtKB-UniRule"/>
</dbReference>
<organism evidence="11 12">
    <name type="scientific">Anaerostipes butyraticus</name>
    <dbReference type="NCBI Taxonomy" id="645466"/>
    <lineage>
        <taxon>Bacteria</taxon>
        <taxon>Bacillati</taxon>
        <taxon>Bacillota</taxon>
        <taxon>Clostridia</taxon>
        <taxon>Lachnospirales</taxon>
        <taxon>Lachnospiraceae</taxon>
        <taxon>Anaerostipes</taxon>
    </lineage>
</organism>
<keyword evidence="4 10" id="KW-0813">Transport</keyword>
<keyword evidence="10" id="KW-1003">Cell membrane</keyword>
<dbReference type="EMBL" id="BLYI01000075">
    <property type="protein sequence ID" value="GFO86765.1"/>
    <property type="molecule type" value="Genomic_DNA"/>
</dbReference>
<keyword evidence="7 10" id="KW-0472">Membrane</keyword>
<dbReference type="SUPFAM" id="SSF52943">
    <property type="entry name" value="ATP synthase (F1-ATPase), gamma subunit"/>
    <property type="match status" value="1"/>
</dbReference>
<dbReference type="GO" id="GO:0042777">
    <property type="term" value="P:proton motive force-driven plasma membrane ATP synthesis"/>
    <property type="evidence" value="ECO:0007669"/>
    <property type="project" value="UniProtKB-UniRule"/>
</dbReference>
<dbReference type="Gene3D" id="3.40.1380.10">
    <property type="match status" value="1"/>
</dbReference>
<keyword evidence="12" id="KW-1185">Reference proteome</keyword>
<comment type="subunit">
    <text evidence="10">F-type ATPases have 2 components, CF(1) - the catalytic core - and CF(0) - the membrane proton channel. CF(1) has five subunits: alpha(3), beta(3), gamma(1), delta(1), epsilon(1). CF(0) has three main subunits: a, b and c.</text>
</comment>
<comment type="similarity">
    <text evidence="3 10">Belongs to the ATPase gamma chain family.</text>
</comment>
<dbReference type="HAMAP" id="MF_00815">
    <property type="entry name" value="ATP_synth_gamma_bact"/>
    <property type="match status" value="1"/>
</dbReference>
<evidence type="ECO:0000256" key="1">
    <source>
        <dbReference type="ARBA" id="ARBA00003456"/>
    </source>
</evidence>
<dbReference type="InterPro" id="IPR035968">
    <property type="entry name" value="ATP_synth_F1_ATPase_gsu"/>
</dbReference>
<evidence type="ECO:0000313" key="11">
    <source>
        <dbReference type="EMBL" id="GFO86765.1"/>
    </source>
</evidence>
<dbReference type="Pfam" id="PF00231">
    <property type="entry name" value="ATP-synt"/>
    <property type="match status" value="1"/>
</dbReference>
<dbReference type="AlphaFoldDB" id="A0A916QCJ9"/>
<keyword evidence="9 10" id="KW-0066">ATP synthesis</keyword>
<keyword evidence="5 10" id="KW-0375">Hydrogen ion transport</keyword>
<evidence type="ECO:0000256" key="3">
    <source>
        <dbReference type="ARBA" id="ARBA00007681"/>
    </source>
</evidence>
<dbReference type="Gene3D" id="1.10.287.80">
    <property type="entry name" value="ATP synthase, gamma subunit, helix hairpin domain"/>
    <property type="match status" value="1"/>
</dbReference>
<protein>
    <recommendedName>
        <fullName evidence="10">ATP synthase gamma chain</fullName>
    </recommendedName>
    <alternativeName>
        <fullName evidence="10">ATP synthase F1 sector gamma subunit</fullName>
    </alternativeName>
    <alternativeName>
        <fullName evidence="10">F-ATPase gamma subunit</fullName>
    </alternativeName>
</protein>
<comment type="caution">
    <text evidence="11">The sequence shown here is derived from an EMBL/GenBank/DDBJ whole genome shotgun (WGS) entry which is preliminary data.</text>
</comment>
<dbReference type="CDD" id="cd12151">
    <property type="entry name" value="F1-ATPase_gamma"/>
    <property type="match status" value="1"/>
</dbReference>
<evidence type="ECO:0000313" key="12">
    <source>
        <dbReference type="Proteomes" id="UP000613208"/>
    </source>
</evidence>
<dbReference type="InterPro" id="IPR023632">
    <property type="entry name" value="ATP_synth_F1_gsu_CS"/>
</dbReference>
<dbReference type="PROSITE" id="PS00153">
    <property type="entry name" value="ATPASE_GAMMA"/>
    <property type="match status" value="1"/>
</dbReference>